<dbReference type="InterPro" id="IPR000914">
    <property type="entry name" value="SBP_5_dom"/>
</dbReference>
<keyword evidence="4" id="KW-1185">Reference proteome</keyword>
<evidence type="ECO:0000313" key="4">
    <source>
        <dbReference type="Proteomes" id="UP000002318"/>
    </source>
</evidence>
<evidence type="ECO:0000256" key="1">
    <source>
        <dbReference type="ARBA" id="ARBA00022729"/>
    </source>
</evidence>
<dbReference type="Gene3D" id="3.40.190.10">
    <property type="entry name" value="Periplasmic binding protein-like II"/>
    <property type="match status" value="1"/>
</dbReference>
<sequence length="601" mass="70670">MRRVILSCIMLLLTLTAWSEVTIRHALSIRGTPKYGPDFQYFDYVRPDAPQGGTLRRYNIGTYDNFHRYALRGVPDPASTALYDTLMTYSDDEVESVYPLIAEKLEYPDDFSWVIFHIDPRARFQDGEPITAEDIRYSFTTFMEKGVPQFRSYFKPVREVEVLDRLRIKFTLEKGDREMVLSLASLTIIPRQWWKDHDFSEPQTEVPLGSGAYTISDYKIGQYIVYKRLEDYWARDLPVNRGRDNFDYIRYDYYRDSNVAFEAFKAGEYDLRFENTSKTWATLYTGSAFDRGYIKKETIEHQLPANMQALVFNIQRPIFSDPKVRRAIGYLFDFEWMNKNLFYGQYARTRSFFQHTEYEAKGLPSPEEKKILEPIRDQIPPELFTQPYDPPKTDGSGNIRGQMRSALALFKEAGWEVRNRKLVNAATGKAMEFELLLADASLERVALAFQKNLERVGITMNIRVVDVSQFTNRLRERDFDMISSVYRARRYPDSSLLFPWHSAYLDSTYNTAGVSDPAVDYLIEGIIRNQENGQQLIYWGRALDRVLSWNFYLVPEWHNSAYWISYWNKFSRPPMLPKYSTGVDCWWYDEQKAAMLPEEHR</sequence>
<dbReference type="GO" id="GO:0030288">
    <property type="term" value="C:outer membrane-bounded periplasmic space"/>
    <property type="evidence" value="ECO:0007669"/>
    <property type="project" value="TreeGrafter"/>
</dbReference>
<dbReference type="PIRSF" id="PIRSF002741">
    <property type="entry name" value="MppA"/>
    <property type="match status" value="1"/>
</dbReference>
<dbReference type="GO" id="GO:0042884">
    <property type="term" value="P:microcin transport"/>
    <property type="evidence" value="ECO:0007669"/>
    <property type="project" value="TreeGrafter"/>
</dbReference>
<dbReference type="STRING" id="573413.Spirs_1486"/>
<dbReference type="AlphaFoldDB" id="E1R578"/>
<dbReference type="FunFam" id="3.10.105.10:FF:000005">
    <property type="entry name" value="ABC transporter substrate-binding protein"/>
    <property type="match status" value="1"/>
</dbReference>
<dbReference type="EMBL" id="CP002116">
    <property type="protein sequence ID" value="ADK80613.1"/>
    <property type="molecule type" value="Genomic_DNA"/>
</dbReference>
<dbReference type="HOGENOM" id="CLU_023171_0_0_12"/>
<name>E1R578_SEDSS</name>
<dbReference type="SUPFAM" id="SSF53850">
    <property type="entry name" value="Periplasmic binding protein-like II"/>
    <property type="match status" value="1"/>
</dbReference>
<proteinExistence type="predicted"/>
<protein>
    <submittedName>
        <fullName evidence="3">Extracellular solute-binding protein family 5</fullName>
    </submittedName>
</protein>
<feature type="domain" description="Solute-binding protein family 5" evidence="2">
    <location>
        <begin position="97"/>
        <end position="500"/>
    </location>
</feature>
<reference evidence="3 4" key="1">
    <citation type="journal article" date="2010" name="Stand. Genomic Sci.">
        <title>Complete genome sequence of Spirochaeta smaragdinae type strain (SEBR 4228).</title>
        <authorList>
            <person name="Mavromatis K."/>
            <person name="Yasawong M."/>
            <person name="Chertkov O."/>
            <person name="Lapidus A."/>
            <person name="Lucas S."/>
            <person name="Nolan M."/>
            <person name="Del Rio T.G."/>
            <person name="Tice H."/>
            <person name="Cheng J.F."/>
            <person name="Pitluck S."/>
            <person name="Liolios K."/>
            <person name="Ivanova N."/>
            <person name="Tapia R."/>
            <person name="Han C."/>
            <person name="Bruce D."/>
            <person name="Goodwin L."/>
            <person name="Pati A."/>
            <person name="Chen A."/>
            <person name="Palaniappan K."/>
            <person name="Land M."/>
            <person name="Hauser L."/>
            <person name="Chang Y.J."/>
            <person name="Jeffries C.D."/>
            <person name="Detter J.C."/>
            <person name="Rohde M."/>
            <person name="Brambilla E."/>
            <person name="Spring S."/>
            <person name="Goker M."/>
            <person name="Sikorski J."/>
            <person name="Woyke T."/>
            <person name="Bristow J."/>
            <person name="Eisen J.A."/>
            <person name="Markowitz V."/>
            <person name="Hugenholtz P."/>
            <person name="Klenk H.P."/>
            <person name="Kyrpides N.C."/>
        </authorList>
    </citation>
    <scope>NUCLEOTIDE SEQUENCE [LARGE SCALE GENOMIC DNA]</scope>
    <source>
        <strain evidence="4">DSM 11293 / JCM 15392 / SEBR 4228</strain>
    </source>
</reference>
<dbReference type="GO" id="GO:0015833">
    <property type="term" value="P:peptide transport"/>
    <property type="evidence" value="ECO:0007669"/>
    <property type="project" value="TreeGrafter"/>
</dbReference>
<keyword evidence="1" id="KW-0732">Signal</keyword>
<accession>E1R578</accession>
<dbReference type="GO" id="GO:0043190">
    <property type="term" value="C:ATP-binding cassette (ABC) transporter complex"/>
    <property type="evidence" value="ECO:0007669"/>
    <property type="project" value="InterPro"/>
</dbReference>
<evidence type="ECO:0000259" key="2">
    <source>
        <dbReference type="Pfam" id="PF00496"/>
    </source>
</evidence>
<dbReference type="GO" id="GO:1904680">
    <property type="term" value="F:peptide transmembrane transporter activity"/>
    <property type="evidence" value="ECO:0007669"/>
    <property type="project" value="TreeGrafter"/>
</dbReference>
<dbReference type="CDD" id="cd08497">
    <property type="entry name" value="MbnE-like"/>
    <property type="match status" value="1"/>
</dbReference>
<dbReference type="KEGG" id="ssm:Spirs_1486"/>
<evidence type="ECO:0000313" key="3">
    <source>
        <dbReference type="EMBL" id="ADK80613.1"/>
    </source>
</evidence>
<dbReference type="eggNOG" id="COG4166">
    <property type="taxonomic scope" value="Bacteria"/>
</dbReference>
<dbReference type="InterPro" id="IPR039424">
    <property type="entry name" value="SBP_5"/>
</dbReference>
<dbReference type="PANTHER" id="PTHR30290">
    <property type="entry name" value="PERIPLASMIC BINDING COMPONENT OF ABC TRANSPORTER"/>
    <property type="match status" value="1"/>
</dbReference>
<dbReference type="Pfam" id="PF00496">
    <property type="entry name" value="SBP_bac_5"/>
    <property type="match status" value="1"/>
</dbReference>
<gene>
    <name evidence="3" type="ordered locus">Spirs_1486</name>
</gene>
<organism evidence="3 4">
    <name type="scientific">Sediminispirochaeta smaragdinae (strain DSM 11293 / JCM 15392 / SEBR 4228)</name>
    <name type="common">Spirochaeta smaragdinae</name>
    <dbReference type="NCBI Taxonomy" id="573413"/>
    <lineage>
        <taxon>Bacteria</taxon>
        <taxon>Pseudomonadati</taxon>
        <taxon>Spirochaetota</taxon>
        <taxon>Spirochaetia</taxon>
        <taxon>Spirochaetales</taxon>
        <taxon>Spirochaetaceae</taxon>
        <taxon>Sediminispirochaeta</taxon>
    </lineage>
</organism>
<dbReference type="Gene3D" id="3.10.105.10">
    <property type="entry name" value="Dipeptide-binding Protein, Domain 3"/>
    <property type="match status" value="1"/>
</dbReference>
<dbReference type="Proteomes" id="UP000002318">
    <property type="component" value="Chromosome"/>
</dbReference>
<dbReference type="PANTHER" id="PTHR30290:SF64">
    <property type="entry name" value="ABC TRANSPORTER PERIPLASMIC BINDING PROTEIN"/>
    <property type="match status" value="1"/>
</dbReference>
<dbReference type="OrthoDB" id="137511at2"/>
<dbReference type="InterPro" id="IPR030678">
    <property type="entry name" value="Peptide/Ni-bd"/>
</dbReference>